<sequence>MGAFVIVSLSLVSKGEDYVVMEYAERAVQMSEELNLFGTAIESAHEKDGPSGLAMRVHSYAVNPGFQFPLDPRSPPIPGSPLFQQAGAANGDGTDTPQEENLMGSVFTSLYYFWSLVHDGLWIYYADRPNAPPTRWRHKLTEHKYREIIAWRVHHIPLPTDDEEQRDPHVPVIQYEPYCPTPPSPFIRALVV</sequence>
<proteinExistence type="predicted"/>
<evidence type="ECO:0000313" key="1">
    <source>
        <dbReference type="EMBL" id="CAG9950936.1"/>
    </source>
</evidence>
<protein>
    <submittedName>
        <fullName evidence="1">Uncharacterized protein</fullName>
    </submittedName>
</protein>
<reference evidence="1" key="1">
    <citation type="submission" date="2020-04" db="EMBL/GenBank/DDBJ databases">
        <authorList>
            <person name="Broberg M."/>
        </authorList>
    </citation>
    <scope>NUCLEOTIDE SEQUENCE</scope>
</reference>
<name>A0ACA9UC80_BIOOC</name>
<dbReference type="Proteomes" id="UP000836387">
    <property type="component" value="Unassembled WGS sequence"/>
</dbReference>
<accession>A0ACA9UC80</accession>
<comment type="caution">
    <text evidence="1">The sequence shown here is derived from an EMBL/GenBank/DDBJ whole genome shotgun (WGS) entry which is preliminary data.</text>
</comment>
<gene>
    <name evidence="1" type="ORF">CRV2_00019171</name>
</gene>
<reference evidence="1" key="2">
    <citation type="submission" date="2021-10" db="EMBL/GenBank/DDBJ databases">
        <authorList>
            <person name="Piombo E."/>
        </authorList>
    </citation>
    <scope>NUCLEOTIDE SEQUENCE</scope>
</reference>
<evidence type="ECO:0000313" key="2">
    <source>
        <dbReference type="Proteomes" id="UP000836387"/>
    </source>
</evidence>
<organism evidence="1 2">
    <name type="scientific">Clonostachys rosea f. rosea IK726</name>
    <dbReference type="NCBI Taxonomy" id="1349383"/>
    <lineage>
        <taxon>Eukaryota</taxon>
        <taxon>Fungi</taxon>
        <taxon>Dikarya</taxon>
        <taxon>Ascomycota</taxon>
        <taxon>Pezizomycotina</taxon>
        <taxon>Sordariomycetes</taxon>
        <taxon>Hypocreomycetidae</taxon>
        <taxon>Hypocreales</taxon>
        <taxon>Bionectriaceae</taxon>
        <taxon>Clonostachys</taxon>
    </lineage>
</organism>
<dbReference type="EMBL" id="CADEHS020000210">
    <property type="protein sequence ID" value="CAG9950936.1"/>
    <property type="molecule type" value="Genomic_DNA"/>
</dbReference>
<keyword evidence="2" id="KW-1185">Reference proteome</keyword>